<dbReference type="SUPFAM" id="SSF56349">
    <property type="entry name" value="DNA breaking-rejoining enzymes"/>
    <property type="match status" value="1"/>
</dbReference>
<evidence type="ECO:0008006" key="4">
    <source>
        <dbReference type="Google" id="ProtNLM"/>
    </source>
</evidence>
<dbReference type="GO" id="GO:0003677">
    <property type="term" value="F:DNA binding"/>
    <property type="evidence" value="ECO:0007669"/>
    <property type="project" value="InterPro"/>
</dbReference>
<keyword evidence="3" id="KW-1185">Reference proteome</keyword>
<gene>
    <name evidence="2" type="ORF">M422DRAFT_163084</name>
</gene>
<dbReference type="Gene3D" id="1.10.443.10">
    <property type="entry name" value="Intergrase catalytic core"/>
    <property type="match status" value="1"/>
</dbReference>
<dbReference type="PANTHER" id="PTHR34605:SF3">
    <property type="entry name" value="P CELL-TYPE AGGLUTINATION PROTEIN MAP4-LIKE-RELATED"/>
    <property type="match status" value="1"/>
</dbReference>
<dbReference type="InterPro" id="IPR011010">
    <property type="entry name" value="DNA_brk_join_enz"/>
</dbReference>
<keyword evidence="1" id="KW-0233">DNA recombination</keyword>
<dbReference type="EMBL" id="KN837099">
    <property type="protein sequence ID" value="KIJ47976.1"/>
    <property type="molecule type" value="Genomic_DNA"/>
</dbReference>
<dbReference type="OrthoDB" id="3254696at2759"/>
<proteinExistence type="predicted"/>
<dbReference type="PANTHER" id="PTHR34605">
    <property type="entry name" value="PHAGE_INTEGRASE DOMAIN-CONTAINING PROTEIN"/>
    <property type="match status" value="1"/>
</dbReference>
<dbReference type="Proteomes" id="UP000054279">
    <property type="component" value="Unassembled WGS sequence"/>
</dbReference>
<dbReference type="HOGENOM" id="CLU_003292_1_0_1"/>
<organism evidence="2 3">
    <name type="scientific">Sphaerobolus stellatus (strain SS14)</name>
    <dbReference type="NCBI Taxonomy" id="990650"/>
    <lineage>
        <taxon>Eukaryota</taxon>
        <taxon>Fungi</taxon>
        <taxon>Dikarya</taxon>
        <taxon>Basidiomycota</taxon>
        <taxon>Agaricomycotina</taxon>
        <taxon>Agaricomycetes</taxon>
        <taxon>Phallomycetidae</taxon>
        <taxon>Geastrales</taxon>
        <taxon>Sphaerobolaceae</taxon>
        <taxon>Sphaerobolus</taxon>
    </lineage>
</organism>
<evidence type="ECO:0000256" key="1">
    <source>
        <dbReference type="ARBA" id="ARBA00023172"/>
    </source>
</evidence>
<evidence type="ECO:0000313" key="2">
    <source>
        <dbReference type="EMBL" id="KIJ47976.1"/>
    </source>
</evidence>
<evidence type="ECO:0000313" key="3">
    <source>
        <dbReference type="Proteomes" id="UP000054279"/>
    </source>
</evidence>
<name>A0A0C9W5Y7_SPHS4</name>
<accession>A0A0C9W5Y7</accession>
<protein>
    <recommendedName>
        <fullName evidence="4">Tyr recombinase domain-containing protein</fullName>
    </recommendedName>
</protein>
<dbReference type="InterPro" id="IPR013762">
    <property type="entry name" value="Integrase-like_cat_sf"/>
</dbReference>
<dbReference type="GO" id="GO:0015074">
    <property type="term" value="P:DNA integration"/>
    <property type="evidence" value="ECO:0007669"/>
    <property type="project" value="InterPro"/>
</dbReference>
<dbReference type="InterPro" id="IPR052925">
    <property type="entry name" value="Phage_Integrase-like_Recomb"/>
</dbReference>
<dbReference type="SUPFAM" id="SSF47823">
    <property type="entry name" value="lambda integrase-like, N-terminal domain"/>
    <property type="match status" value="1"/>
</dbReference>
<dbReference type="GO" id="GO:0006310">
    <property type="term" value="P:DNA recombination"/>
    <property type="evidence" value="ECO:0007669"/>
    <property type="project" value="UniProtKB-KW"/>
</dbReference>
<reference evidence="2 3" key="1">
    <citation type="submission" date="2014-06" db="EMBL/GenBank/DDBJ databases">
        <title>Evolutionary Origins and Diversification of the Mycorrhizal Mutualists.</title>
        <authorList>
            <consortium name="DOE Joint Genome Institute"/>
            <consortium name="Mycorrhizal Genomics Consortium"/>
            <person name="Kohler A."/>
            <person name="Kuo A."/>
            <person name="Nagy L.G."/>
            <person name="Floudas D."/>
            <person name="Copeland A."/>
            <person name="Barry K.W."/>
            <person name="Cichocki N."/>
            <person name="Veneault-Fourrey C."/>
            <person name="LaButti K."/>
            <person name="Lindquist E.A."/>
            <person name="Lipzen A."/>
            <person name="Lundell T."/>
            <person name="Morin E."/>
            <person name="Murat C."/>
            <person name="Riley R."/>
            <person name="Ohm R."/>
            <person name="Sun H."/>
            <person name="Tunlid A."/>
            <person name="Henrissat B."/>
            <person name="Grigoriev I.V."/>
            <person name="Hibbett D.S."/>
            <person name="Martin F."/>
        </authorList>
    </citation>
    <scope>NUCLEOTIDE SEQUENCE [LARGE SCALE GENOMIC DNA]</scope>
    <source>
        <strain evidence="2 3">SS14</strain>
    </source>
</reference>
<sequence length="430" mass="48163">MLVPSPLRPNCRADERLFQWKGVNTPPPSTIDNPLIQYIGKIASKASLKDSGSYGSGLRKYHIFCDSFSIPEADRLPASFQILHSFALWIVSDPNLLDPSIATMGPFEPVTVITARKYLAAIRVWHIAQGWPPPLNDDHMVRINWSLRGLVNIQGINRRHPLRPPVTISMMRILKRSLDLSFPFDACIWALSTCALWGMMRFGEVTVKTQAAFNGRKHLKRKDVIIEEDLYGKLFARLDLPTAKTAKPGETQSVFVTVQDDTCPIEALRNLSRIVPATAEDPLFSWRDSKGRIRPMVKNKALDRINGIFSRNNRGTTFGHSFRIGGASFFLSQGVEPEIVRLAGRWRSLAYEVYIRSFEQVISHHMANLTRKLPPSASSYVGQASQECTRDDSTSESGRVSGTLCSAYRVELTLFSQPNIRDLESSSGSS</sequence>
<dbReference type="AlphaFoldDB" id="A0A0C9W5Y7"/>